<gene>
    <name evidence="1" type="ORF">AA106555_0173</name>
</gene>
<keyword evidence="2" id="KW-1185">Reference proteome</keyword>
<organism evidence="1 2">
    <name type="scientific">Neokomagataea thailandica NBRC 106555</name>
    <dbReference type="NCBI Taxonomy" id="1223520"/>
    <lineage>
        <taxon>Bacteria</taxon>
        <taxon>Pseudomonadati</taxon>
        <taxon>Pseudomonadota</taxon>
        <taxon>Alphaproteobacteria</taxon>
        <taxon>Acetobacterales</taxon>
        <taxon>Acetobacteraceae</taxon>
        <taxon>Neokomagataea</taxon>
    </lineage>
</organism>
<accession>A0ABQ0QMC9</accession>
<comment type="caution">
    <text evidence="1">The sequence shown here is derived from an EMBL/GenBank/DDBJ whole genome shotgun (WGS) entry which is preliminary data.</text>
</comment>
<evidence type="ECO:0000313" key="1">
    <source>
        <dbReference type="EMBL" id="GBR50335.1"/>
    </source>
</evidence>
<sequence>MSKGVVRAVCFSVLCMQCVSMHVVSARSTNVKRQGINLFVAPNIKADFLDHSGPSLHGDVLSHSTVREPPMHYTVAGRVVQWWKKSVAALFGGHQLPGTEASLHDPVTGSSVGKFGAAYTIAGPMGGGSYRTPGGH</sequence>
<dbReference type="RefSeq" id="WP_141491916.1">
    <property type="nucleotide sequence ID" value="NZ_BAQC01000003.1"/>
</dbReference>
<reference evidence="1 2" key="1">
    <citation type="submission" date="2013-04" db="EMBL/GenBank/DDBJ databases">
        <title>The genome sequencing project of 58 acetic acid bacteria.</title>
        <authorList>
            <person name="Okamoto-Kainuma A."/>
            <person name="Ishikawa M."/>
            <person name="Umino S."/>
            <person name="Koizumi Y."/>
            <person name="Shiwa Y."/>
            <person name="Yoshikawa H."/>
            <person name="Matsutani M."/>
            <person name="Matsushita K."/>
        </authorList>
    </citation>
    <scope>NUCLEOTIDE SEQUENCE [LARGE SCALE GENOMIC DNA]</scope>
    <source>
        <strain evidence="1 2">NBRC 106555</strain>
    </source>
</reference>
<name>A0ABQ0QMC9_9PROT</name>
<evidence type="ECO:0000313" key="2">
    <source>
        <dbReference type="Proteomes" id="UP001062632"/>
    </source>
</evidence>
<proteinExistence type="predicted"/>
<dbReference type="EMBL" id="BAQC01000003">
    <property type="protein sequence ID" value="GBR50335.1"/>
    <property type="molecule type" value="Genomic_DNA"/>
</dbReference>
<dbReference type="Proteomes" id="UP001062632">
    <property type="component" value="Unassembled WGS sequence"/>
</dbReference>
<protein>
    <submittedName>
        <fullName evidence="1">Uncharacterized protein</fullName>
    </submittedName>
</protein>